<evidence type="ECO:0000256" key="1">
    <source>
        <dbReference type="ARBA" id="ARBA00006217"/>
    </source>
</evidence>
<keyword evidence="3 4" id="KW-0862">Zinc</keyword>
<dbReference type="PANTHER" id="PTHR43175:SF3">
    <property type="entry name" value="CARBON DISULFIDE HYDROLASE"/>
    <property type="match status" value="1"/>
</dbReference>
<dbReference type="PANTHER" id="PTHR43175">
    <property type="entry name" value="CARBONIC ANHYDRASE"/>
    <property type="match status" value="1"/>
</dbReference>
<reference evidence="5 6" key="1">
    <citation type="submission" date="2018-05" db="EMBL/GenBank/DDBJ databases">
        <title>Draft genome sequence of Scytalidium lignicola DSM 105466, a ubiquitous saprotrophic fungus.</title>
        <authorList>
            <person name="Buettner E."/>
            <person name="Gebauer A.M."/>
            <person name="Hofrichter M."/>
            <person name="Liers C."/>
            <person name="Kellner H."/>
        </authorList>
    </citation>
    <scope>NUCLEOTIDE SEQUENCE [LARGE SCALE GENOMIC DNA]</scope>
    <source>
        <strain evidence="5 6">DSM 105466</strain>
    </source>
</reference>
<evidence type="ECO:0000256" key="3">
    <source>
        <dbReference type="ARBA" id="ARBA00022833"/>
    </source>
</evidence>
<comment type="similarity">
    <text evidence="1">Belongs to the beta-class carbonic anhydrase family.</text>
</comment>
<feature type="binding site" evidence="4">
    <location>
        <position position="52"/>
    </location>
    <ligand>
        <name>Zn(2+)</name>
        <dbReference type="ChEBI" id="CHEBI:29105"/>
    </ligand>
</feature>
<keyword evidence="6" id="KW-1185">Reference proteome</keyword>
<dbReference type="AlphaFoldDB" id="A0A3E2H6F7"/>
<feature type="binding site" evidence="4">
    <location>
        <position position="55"/>
    </location>
    <ligand>
        <name>Zn(2+)</name>
        <dbReference type="ChEBI" id="CHEBI:29105"/>
    </ligand>
</feature>
<feature type="non-terminal residue" evidence="5">
    <location>
        <position position="1"/>
    </location>
</feature>
<accession>A0A3E2H6F7</accession>
<evidence type="ECO:0008006" key="7">
    <source>
        <dbReference type="Google" id="ProtNLM"/>
    </source>
</evidence>
<dbReference type="InterPro" id="IPR001765">
    <property type="entry name" value="Carbonic_anhydrase"/>
</dbReference>
<dbReference type="GO" id="GO:0004089">
    <property type="term" value="F:carbonate dehydratase activity"/>
    <property type="evidence" value="ECO:0007669"/>
    <property type="project" value="InterPro"/>
</dbReference>
<evidence type="ECO:0000313" key="5">
    <source>
        <dbReference type="EMBL" id="RFU28980.1"/>
    </source>
</evidence>
<organism evidence="5 6">
    <name type="scientific">Scytalidium lignicola</name>
    <name type="common">Hyphomycete</name>
    <dbReference type="NCBI Taxonomy" id="5539"/>
    <lineage>
        <taxon>Eukaryota</taxon>
        <taxon>Fungi</taxon>
        <taxon>Dikarya</taxon>
        <taxon>Ascomycota</taxon>
        <taxon>Pezizomycotina</taxon>
        <taxon>Leotiomycetes</taxon>
        <taxon>Leotiomycetes incertae sedis</taxon>
        <taxon>Scytalidium</taxon>
    </lineage>
</organism>
<dbReference type="SUPFAM" id="SSF53056">
    <property type="entry name" value="beta-carbonic anhydrase, cab"/>
    <property type="match status" value="1"/>
</dbReference>
<dbReference type="InterPro" id="IPR036874">
    <property type="entry name" value="Carbonic_anhydrase_sf"/>
</dbReference>
<gene>
    <name evidence="5" type="ORF">B7463_g7374</name>
</gene>
<evidence type="ECO:0000313" key="6">
    <source>
        <dbReference type="Proteomes" id="UP000258309"/>
    </source>
</evidence>
<dbReference type="STRING" id="5539.A0A3E2H6F7"/>
<dbReference type="EMBL" id="NCSJ02000144">
    <property type="protein sequence ID" value="RFU28980.1"/>
    <property type="molecule type" value="Genomic_DNA"/>
</dbReference>
<keyword evidence="2 4" id="KW-0479">Metal-binding</keyword>
<dbReference type="GO" id="GO:0008270">
    <property type="term" value="F:zinc ion binding"/>
    <property type="evidence" value="ECO:0007669"/>
    <property type="project" value="InterPro"/>
</dbReference>
<proteinExistence type="inferred from homology"/>
<comment type="caution">
    <text evidence="5">The sequence shown here is derived from an EMBL/GenBank/DDBJ whole genome shotgun (WGS) entry which is preliminary data.</text>
</comment>
<feature type="non-terminal residue" evidence="5">
    <location>
        <position position="88"/>
    </location>
</feature>
<feature type="binding site" evidence="4">
    <location>
        <position position="2"/>
    </location>
    <ligand>
        <name>Zn(2+)</name>
        <dbReference type="ChEBI" id="CHEBI:29105"/>
    </ligand>
</feature>
<dbReference type="Gene3D" id="3.40.1050.10">
    <property type="entry name" value="Carbonic anhydrase"/>
    <property type="match status" value="1"/>
</dbReference>
<comment type="cofactor">
    <cofactor evidence="4">
        <name>Zn(2+)</name>
        <dbReference type="ChEBI" id="CHEBI:29105"/>
    </cofactor>
    <text evidence="4">Binds 1 zinc ion per subunit.</text>
</comment>
<name>A0A3E2H6F7_SCYLI</name>
<dbReference type="OrthoDB" id="10248475at2759"/>
<evidence type="ECO:0000256" key="2">
    <source>
        <dbReference type="ARBA" id="ARBA00022723"/>
    </source>
</evidence>
<evidence type="ECO:0000256" key="4">
    <source>
        <dbReference type="PIRSR" id="PIRSR601765-1"/>
    </source>
</evidence>
<sequence length="88" mass="9465">MDARIDSAAAFSIPLGVAHVIRNASASIVEVLCSLVISEQLLGTNEILVIEHTGCKILTFTDADADRLVKKRLGKKALQKTKDAFKGE</sequence>
<dbReference type="Proteomes" id="UP000258309">
    <property type="component" value="Unassembled WGS sequence"/>
</dbReference>
<protein>
    <recommendedName>
        <fullName evidence="7">Carbonic anhydrase</fullName>
    </recommendedName>
</protein>